<dbReference type="Gene3D" id="3.60.10.10">
    <property type="entry name" value="Endonuclease/exonuclease/phosphatase"/>
    <property type="match status" value="1"/>
</dbReference>
<feature type="domain" description="Endonuclease/exonuclease/phosphatase" evidence="1">
    <location>
        <begin position="13"/>
        <end position="120"/>
    </location>
</feature>
<evidence type="ECO:0000313" key="2">
    <source>
        <dbReference type="Proteomes" id="UP000813463"/>
    </source>
</evidence>
<evidence type="ECO:0000313" key="3">
    <source>
        <dbReference type="RefSeq" id="XP_021838189.2"/>
    </source>
</evidence>
<dbReference type="InterPro" id="IPR005135">
    <property type="entry name" value="Endo/exonuclease/phosphatase"/>
</dbReference>
<accession>A0A9R0HYG9</accession>
<dbReference type="GeneID" id="110777916"/>
<dbReference type="InterPro" id="IPR036691">
    <property type="entry name" value="Endo/exonu/phosph_ase_sf"/>
</dbReference>
<protein>
    <recommendedName>
        <fullName evidence="1">Endonuclease/exonuclease/phosphatase domain-containing protein</fullName>
    </recommendedName>
</protein>
<dbReference type="Pfam" id="PF03372">
    <property type="entry name" value="Exo_endo_phos"/>
    <property type="match status" value="1"/>
</dbReference>
<dbReference type="Proteomes" id="UP000813463">
    <property type="component" value="Chromosome 6"/>
</dbReference>
<dbReference type="SUPFAM" id="SSF56219">
    <property type="entry name" value="DNase I-like"/>
    <property type="match status" value="1"/>
</dbReference>
<reference evidence="2" key="1">
    <citation type="journal article" date="2021" name="Nat. Commun.">
        <title>Genomic analyses provide insights into spinach domestication and the genetic basis of agronomic traits.</title>
        <authorList>
            <person name="Cai X."/>
            <person name="Sun X."/>
            <person name="Xu C."/>
            <person name="Sun H."/>
            <person name="Wang X."/>
            <person name="Ge C."/>
            <person name="Zhang Z."/>
            <person name="Wang Q."/>
            <person name="Fei Z."/>
            <person name="Jiao C."/>
            <person name="Wang Q."/>
        </authorList>
    </citation>
    <scope>NUCLEOTIDE SEQUENCE [LARGE SCALE GENOMIC DNA]</scope>
    <source>
        <strain evidence="2">cv. Varoflay</strain>
    </source>
</reference>
<reference evidence="3" key="2">
    <citation type="submission" date="2025-08" db="UniProtKB">
        <authorList>
            <consortium name="RefSeq"/>
        </authorList>
    </citation>
    <scope>IDENTIFICATION</scope>
    <source>
        <tissue evidence="3">Leaf</tissue>
    </source>
</reference>
<gene>
    <name evidence="3" type="primary">LOC110777916</name>
</gene>
<dbReference type="AlphaFoldDB" id="A0A9R0HYG9"/>
<name>A0A9R0HYG9_SPIOL</name>
<keyword evidence="2" id="KW-1185">Reference proteome</keyword>
<sequence length="203" mass="24021">MNITKAGSEPWYFTAVYASPDPSRRRELWKELKDFANTHKKPWLIAGDFNNTRFPSERNTSCAETSRHSAKFNNWVEDMELLEIEFTGASHTWARGLNPESRRSGRLDRSLCNTEWGLRFERAKAVWLTHENFQEFVRTKWKQSDPLVPTLKHLSEELQIWSKEVYHNIFRRKRSLTARIEGIQKTLTSGYHRGLIKLELKLR</sequence>
<dbReference type="PANTHER" id="PTHR35218:SF9">
    <property type="entry name" value="ENDONUCLEASE_EXONUCLEASE_PHOSPHATASE DOMAIN-CONTAINING PROTEIN"/>
    <property type="match status" value="1"/>
</dbReference>
<proteinExistence type="predicted"/>
<dbReference type="RefSeq" id="XP_021838189.2">
    <property type="nucleotide sequence ID" value="XM_021982497.2"/>
</dbReference>
<organism evidence="2 3">
    <name type="scientific">Spinacia oleracea</name>
    <name type="common">Spinach</name>
    <dbReference type="NCBI Taxonomy" id="3562"/>
    <lineage>
        <taxon>Eukaryota</taxon>
        <taxon>Viridiplantae</taxon>
        <taxon>Streptophyta</taxon>
        <taxon>Embryophyta</taxon>
        <taxon>Tracheophyta</taxon>
        <taxon>Spermatophyta</taxon>
        <taxon>Magnoliopsida</taxon>
        <taxon>eudicotyledons</taxon>
        <taxon>Gunneridae</taxon>
        <taxon>Pentapetalae</taxon>
        <taxon>Caryophyllales</taxon>
        <taxon>Chenopodiaceae</taxon>
        <taxon>Chenopodioideae</taxon>
        <taxon>Anserineae</taxon>
        <taxon>Spinacia</taxon>
    </lineage>
</organism>
<evidence type="ECO:0000259" key="1">
    <source>
        <dbReference type="Pfam" id="PF03372"/>
    </source>
</evidence>
<dbReference type="GO" id="GO:0003824">
    <property type="term" value="F:catalytic activity"/>
    <property type="evidence" value="ECO:0007669"/>
    <property type="project" value="InterPro"/>
</dbReference>
<dbReference type="KEGG" id="soe:110777916"/>
<dbReference type="PANTHER" id="PTHR35218">
    <property type="entry name" value="RNASE H DOMAIN-CONTAINING PROTEIN"/>
    <property type="match status" value="1"/>
</dbReference>